<reference evidence="1 2" key="1">
    <citation type="submission" date="2016-10" db="EMBL/GenBank/DDBJ databases">
        <authorList>
            <person name="de Groot N.N."/>
        </authorList>
    </citation>
    <scope>NUCLEOTIDE SEQUENCE [LARGE SCALE GENOMIC DNA]</scope>
    <source>
        <strain evidence="1 2">DSM 15123</strain>
    </source>
</reference>
<evidence type="ECO:0000313" key="2">
    <source>
        <dbReference type="Proteomes" id="UP000199531"/>
    </source>
</evidence>
<dbReference type="EMBL" id="FOCW01000011">
    <property type="protein sequence ID" value="SEN92351.1"/>
    <property type="molecule type" value="Genomic_DNA"/>
</dbReference>
<dbReference type="STRING" id="1121117.SAMN02745977_02349"/>
<protein>
    <submittedName>
        <fullName evidence="1">Uncharacterized protein</fullName>
    </submittedName>
</protein>
<name>A0A1H8KI29_9BURK</name>
<organism evidence="1 2">
    <name type="scientific">Brachymonas denitrificans DSM 15123</name>
    <dbReference type="NCBI Taxonomy" id="1121117"/>
    <lineage>
        <taxon>Bacteria</taxon>
        <taxon>Pseudomonadati</taxon>
        <taxon>Pseudomonadota</taxon>
        <taxon>Betaproteobacteria</taxon>
        <taxon>Burkholderiales</taxon>
        <taxon>Comamonadaceae</taxon>
        <taxon>Brachymonas</taxon>
    </lineage>
</organism>
<proteinExistence type="predicted"/>
<accession>A0A1H8KI29</accession>
<gene>
    <name evidence="1" type="ORF">SAMN02745977_02349</name>
</gene>
<keyword evidence="2" id="KW-1185">Reference proteome</keyword>
<evidence type="ECO:0000313" key="1">
    <source>
        <dbReference type="EMBL" id="SEN92351.1"/>
    </source>
</evidence>
<dbReference type="Proteomes" id="UP000199531">
    <property type="component" value="Unassembled WGS sequence"/>
</dbReference>
<dbReference type="AlphaFoldDB" id="A0A1H8KI29"/>
<sequence>MHCVGLSLPLATPTPFSISKGYPYHTLQTSFFAEYRDLDCNWGDLKRQRLIWYIFHTLLV</sequence>